<feature type="non-terminal residue" evidence="2">
    <location>
        <position position="1"/>
    </location>
</feature>
<dbReference type="EMBL" id="BTRK01000002">
    <property type="protein sequence ID" value="GMR38914.1"/>
    <property type="molecule type" value="Genomic_DNA"/>
</dbReference>
<keyword evidence="1" id="KW-0732">Signal</keyword>
<dbReference type="Proteomes" id="UP001328107">
    <property type="component" value="Unassembled WGS sequence"/>
</dbReference>
<feature type="non-terminal residue" evidence="2">
    <location>
        <position position="111"/>
    </location>
</feature>
<evidence type="ECO:0000313" key="3">
    <source>
        <dbReference type="Proteomes" id="UP001328107"/>
    </source>
</evidence>
<dbReference type="AlphaFoldDB" id="A0AAN5CDP2"/>
<evidence type="ECO:0000313" key="2">
    <source>
        <dbReference type="EMBL" id="GMR38914.1"/>
    </source>
</evidence>
<sequence length="111" mass="11434">ARFYLFLLLSTVVLTTAAPVEEKREVGLAASALTPIISIYAAMSQFFGNFLAMVPIIGPMANGVLSSMNPANILNALNAFAGTAPVADGLRALTGGQQDGLGNLIGVQPTQ</sequence>
<evidence type="ECO:0000256" key="1">
    <source>
        <dbReference type="SAM" id="SignalP"/>
    </source>
</evidence>
<organism evidence="2 3">
    <name type="scientific">Pristionchus mayeri</name>
    <dbReference type="NCBI Taxonomy" id="1317129"/>
    <lineage>
        <taxon>Eukaryota</taxon>
        <taxon>Metazoa</taxon>
        <taxon>Ecdysozoa</taxon>
        <taxon>Nematoda</taxon>
        <taxon>Chromadorea</taxon>
        <taxon>Rhabditida</taxon>
        <taxon>Rhabditina</taxon>
        <taxon>Diplogasteromorpha</taxon>
        <taxon>Diplogasteroidea</taxon>
        <taxon>Neodiplogasteridae</taxon>
        <taxon>Pristionchus</taxon>
    </lineage>
</organism>
<protein>
    <submittedName>
        <fullName evidence="2">Uncharacterized protein</fullName>
    </submittedName>
</protein>
<proteinExistence type="predicted"/>
<name>A0AAN5CDP2_9BILA</name>
<reference evidence="3" key="1">
    <citation type="submission" date="2022-10" db="EMBL/GenBank/DDBJ databases">
        <title>Genome assembly of Pristionchus species.</title>
        <authorList>
            <person name="Yoshida K."/>
            <person name="Sommer R.J."/>
        </authorList>
    </citation>
    <scope>NUCLEOTIDE SEQUENCE [LARGE SCALE GENOMIC DNA]</scope>
    <source>
        <strain evidence="3">RS5460</strain>
    </source>
</reference>
<gene>
    <name evidence="2" type="ORF">PMAYCL1PPCAC_09109</name>
</gene>
<comment type="caution">
    <text evidence="2">The sequence shown here is derived from an EMBL/GenBank/DDBJ whole genome shotgun (WGS) entry which is preliminary data.</text>
</comment>
<keyword evidence="3" id="KW-1185">Reference proteome</keyword>
<feature type="chain" id="PRO_5043017978" evidence="1">
    <location>
        <begin position="18"/>
        <end position="111"/>
    </location>
</feature>
<accession>A0AAN5CDP2</accession>
<feature type="signal peptide" evidence="1">
    <location>
        <begin position="1"/>
        <end position="17"/>
    </location>
</feature>